<comment type="caution">
    <text evidence="1">The sequence shown here is derived from an EMBL/GenBank/DDBJ whole genome shotgun (WGS) entry which is preliminary data.</text>
</comment>
<organism evidence="1 2">
    <name type="scientific">Bremerella cremea</name>
    <dbReference type="NCBI Taxonomy" id="1031537"/>
    <lineage>
        <taxon>Bacteria</taxon>
        <taxon>Pseudomonadati</taxon>
        <taxon>Planctomycetota</taxon>
        <taxon>Planctomycetia</taxon>
        <taxon>Pirellulales</taxon>
        <taxon>Pirellulaceae</taxon>
        <taxon>Bremerella</taxon>
    </lineage>
</organism>
<gene>
    <name evidence="1" type="ORF">DTL42_25280</name>
</gene>
<sequence length="104" mass="11749">MAKFYVESGSLRLIVDAADARRAALWAVHRAMEHILPNEEEELDVDNLPEVEPVGSMVLGDAMRLSERGFENDDATQFETLDIVSEWSQLMQALTRMENDLRAA</sequence>
<dbReference type="AlphaFoldDB" id="A0A368KJE9"/>
<dbReference type="OrthoDB" id="276662at2"/>
<proteinExistence type="predicted"/>
<dbReference type="Proteomes" id="UP000253562">
    <property type="component" value="Unassembled WGS sequence"/>
</dbReference>
<evidence type="ECO:0000313" key="1">
    <source>
        <dbReference type="EMBL" id="RCS40682.1"/>
    </source>
</evidence>
<reference evidence="1 2" key="1">
    <citation type="submission" date="2018-07" db="EMBL/GenBank/DDBJ databases">
        <title>Comparative genomes isolates from brazilian mangrove.</title>
        <authorList>
            <person name="De Araujo J.E."/>
            <person name="Taketani R.G."/>
            <person name="Silva M.C.P."/>
            <person name="Lourenco M.V."/>
            <person name="Oliveira V.M."/>
            <person name="Andreote F.D."/>
        </authorList>
    </citation>
    <scope>NUCLEOTIDE SEQUENCE [LARGE SCALE GENOMIC DNA]</scope>
    <source>
        <strain evidence="1 2">HEX PRIS-MGV</strain>
    </source>
</reference>
<protein>
    <submittedName>
        <fullName evidence="1">Uncharacterized protein</fullName>
    </submittedName>
</protein>
<dbReference type="EMBL" id="QPEX01000046">
    <property type="protein sequence ID" value="RCS40682.1"/>
    <property type="molecule type" value="Genomic_DNA"/>
</dbReference>
<accession>A0A368KJE9</accession>
<evidence type="ECO:0000313" key="2">
    <source>
        <dbReference type="Proteomes" id="UP000253562"/>
    </source>
</evidence>
<dbReference type="RefSeq" id="WP_114373590.1">
    <property type="nucleotide sequence ID" value="NZ_QPEX01000046.1"/>
</dbReference>
<name>A0A368KJE9_9BACT</name>